<dbReference type="InterPro" id="IPR013320">
    <property type="entry name" value="ConA-like_dom_sf"/>
</dbReference>
<dbReference type="SUPFAM" id="SSF57535">
    <property type="entry name" value="Complement control module/SCR domain"/>
    <property type="match status" value="2"/>
</dbReference>
<keyword evidence="8" id="KW-1185">Reference proteome</keyword>
<keyword evidence="4" id="KW-0472">Membrane</keyword>
<dbReference type="EMBL" id="JBJQND010000017">
    <property type="protein sequence ID" value="KAL3841866.1"/>
    <property type="molecule type" value="Genomic_DNA"/>
</dbReference>
<reference evidence="7 8" key="1">
    <citation type="submission" date="2024-11" db="EMBL/GenBank/DDBJ databases">
        <title>Chromosome-level genome assembly of the freshwater bivalve Anodonta woodiana.</title>
        <authorList>
            <person name="Chen X."/>
        </authorList>
    </citation>
    <scope>NUCLEOTIDE SEQUENCE [LARGE SCALE GENOMIC DNA]</scope>
    <source>
        <strain evidence="7">MN2024</strain>
        <tissue evidence="7">Gills</tissue>
    </source>
</reference>
<keyword evidence="4" id="KW-0812">Transmembrane</keyword>
<feature type="region of interest" description="Disordered" evidence="3">
    <location>
        <begin position="330"/>
        <end position="364"/>
    </location>
</feature>
<evidence type="ECO:0000256" key="2">
    <source>
        <dbReference type="PROSITE-ProRule" id="PRU00302"/>
    </source>
</evidence>
<accession>A0ABD3TXL9</accession>
<dbReference type="CDD" id="cd06263">
    <property type="entry name" value="MAM"/>
    <property type="match status" value="1"/>
</dbReference>
<evidence type="ECO:0000256" key="4">
    <source>
        <dbReference type="SAM" id="Phobius"/>
    </source>
</evidence>
<evidence type="ECO:0000259" key="6">
    <source>
        <dbReference type="PROSITE" id="PS50923"/>
    </source>
</evidence>
<comment type="caution">
    <text evidence="7">The sequence shown here is derived from an EMBL/GenBank/DDBJ whole genome shotgun (WGS) entry which is preliminary data.</text>
</comment>
<organism evidence="7 8">
    <name type="scientific">Sinanodonta woodiana</name>
    <name type="common">Chinese pond mussel</name>
    <name type="synonym">Anodonta woodiana</name>
    <dbReference type="NCBI Taxonomy" id="1069815"/>
    <lineage>
        <taxon>Eukaryota</taxon>
        <taxon>Metazoa</taxon>
        <taxon>Spiralia</taxon>
        <taxon>Lophotrochozoa</taxon>
        <taxon>Mollusca</taxon>
        <taxon>Bivalvia</taxon>
        <taxon>Autobranchia</taxon>
        <taxon>Heteroconchia</taxon>
        <taxon>Palaeoheterodonta</taxon>
        <taxon>Unionida</taxon>
        <taxon>Unionoidea</taxon>
        <taxon>Unionidae</taxon>
        <taxon>Unioninae</taxon>
        <taxon>Sinanodonta</taxon>
    </lineage>
</organism>
<dbReference type="InterPro" id="IPR000998">
    <property type="entry name" value="MAM_dom"/>
</dbReference>
<dbReference type="SUPFAM" id="SSF49899">
    <property type="entry name" value="Concanavalin A-like lectins/glucanases"/>
    <property type="match status" value="1"/>
</dbReference>
<dbReference type="AlphaFoldDB" id="A0ABD3TXL9"/>
<dbReference type="PROSITE" id="PS50923">
    <property type="entry name" value="SUSHI"/>
    <property type="match status" value="2"/>
</dbReference>
<name>A0ABD3TXL9_SINWO</name>
<keyword evidence="1" id="KW-1015">Disulfide bond</keyword>
<evidence type="ECO:0000256" key="3">
    <source>
        <dbReference type="SAM" id="MobiDB-lite"/>
    </source>
</evidence>
<comment type="caution">
    <text evidence="2">Lacks conserved residue(s) required for the propagation of feature annotation.</text>
</comment>
<feature type="transmembrane region" description="Helical" evidence="4">
    <location>
        <begin position="660"/>
        <end position="683"/>
    </location>
</feature>
<dbReference type="PROSITE" id="PS50060">
    <property type="entry name" value="MAM_2"/>
    <property type="match status" value="1"/>
</dbReference>
<dbReference type="PANTHER" id="PTHR23282:SF101">
    <property type="entry name" value="MAM DOMAIN-CONTAINING PROTEIN"/>
    <property type="match status" value="1"/>
</dbReference>
<evidence type="ECO:0000256" key="1">
    <source>
        <dbReference type="ARBA" id="ARBA00023157"/>
    </source>
</evidence>
<feature type="domain" description="Sushi" evidence="6">
    <location>
        <begin position="34"/>
        <end position="88"/>
    </location>
</feature>
<keyword evidence="4" id="KW-1133">Transmembrane helix</keyword>
<dbReference type="InterPro" id="IPR051560">
    <property type="entry name" value="MAM_domain-containing"/>
</dbReference>
<dbReference type="InterPro" id="IPR035976">
    <property type="entry name" value="Sushi/SCR/CCP_sf"/>
</dbReference>
<protein>
    <submittedName>
        <fullName evidence="7">Uncharacterized protein</fullName>
    </submittedName>
</protein>
<sequence length="721" mass="79487">MHGVYLIMEFYLPLCILLVIISVFSEGLIFPKDSGCSRDLKLVNGKVRYRQQGRLARFKCKDDYELYGESLAVCVEGDWSSDTPICIKKGKNCAPFFPGPHLKFKNEKFGGALVEFECSSGYEMSGNAKLYCDGKKWSSPMPTCKVGSIQTACDFETDLCGWIQDSKDEIDWIRHVGPTQTGLTGPKGDHTFGESSAGHYMYMEASSPTQEGDQARLESTIYPAKFSDSCFEFYYHMLGPDDPKHVGSLEVYVRKQLQEFGDLQPIFYKEGNQGDEWKYGNIYIDKMTDPFQIVIVATRMKNYVGDIAIDDLALVNCSASTTKSISGATLSTTTDITPSTQPPVISSAETRTPKSDTKTKKTIKTSKPTVMSTVIVLSTNEMKTPSTKNETTTMKPSQPTTSFKQETTIHIVQSSTGIKLNMTVHPTSNHTVSFSTLQNRTSPTIGISLSSSNEPNVSSTISSKYLTTEHITEKVTTKLMSSQATQSNTTISATIPKEVSTTHVVTTSVQEKTTHPLTETTIKTQSPTISRTSASTQNITLTSEVFSTTTTSKIFTGESTYSNSSSETLPITQSTLNKNFSIETTNLTGIFTTANMLSTNVTETSENSTSSDLPTMNSSISFDVTEKVTYFVVSTTPSDTGRPIVEQQRKESEDAPIKPLLIGLGVGLFAGLVVIAIVAWVCVKKRERKKYERYGEELEPIADSENFGSVQYYQDDLNHER</sequence>
<feature type="domain" description="Sushi" evidence="6">
    <location>
        <begin position="91"/>
        <end position="146"/>
    </location>
</feature>
<dbReference type="PANTHER" id="PTHR23282">
    <property type="entry name" value="APICAL ENDOSOMAL GLYCOPROTEIN PRECURSOR"/>
    <property type="match status" value="1"/>
</dbReference>
<dbReference type="Pfam" id="PF00629">
    <property type="entry name" value="MAM"/>
    <property type="match status" value="1"/>
</dbReference>
<dbReference type="CDD" id="cd00033">
    <property type="entry name" value="CCP"/>
    <property type="match status" value="2"/>
</dbReference>
<dbReference type="Gene3D" id="2.60.120.200">
    <property type="match status" value="1"/>
</dbReference>
<gene>
    <name evidence="7" type="ORF">ACJMK2_019963</name>
</gene>
<dbReference type="Proteomes" id="UP001634394">
    <property type="component" value="Unassembled WGS sequence"/>
</dbReference>
<dbReference type="InterPro" id="IPR000436">
    <property type="entry name" value="Sushi_SCR_CCP_dom"/>
</dbReference>
<keyword evidence="2" id="KW-0768">Sushi</keyword>
<dbReference type="Gene3D" id="2.10.70.10">
    <property type="entry name" value="Complement Module, domain 1"/>
    <property type="match status" value="2"/>
</dbReference>
<evidence type="ECO:0000259" key="5">
    <source>
        <dbReference type="PROSITE" id="PS50060"/>
    </source>
</evidence>
<dbReference type="Pfam" id="PF00084">
    <property type="entry name" value="Sushi"/>
    <property type="match status" value="2"/>
</dbReference>
<dbReference type="SMART" id="SM00137">
    <property type="entry name" value="MAM"/>
    <property type="match status" value="1"/>
</dbReference>
<evidence type="ECO:0000313" key="7">
    <source>
        <dbReference type="EMBL" id="KAL3841866.1"/>
    </source>
</evidence>
<feature type="domain" description="MAM" evidence="5">
    <location>
        <begin position="151"/>
        <end position="319"/>
    </location>
</feature>
<feature type="compositionally biased region" description="Low complexity" evidence="3">
    <location>
        <begin position="330"/>
        <end position="343"/>
    </location>
</feature>
<proteinExistence type="predicted"/>
<evidence type="ECO:0000313" key="8">
    <source>
        <dbReference type="Proteomes" id="UP001634394"/>
    </source>
</evidence>
<dbReference type="SMART" id="SM00032">
    <property type="entry name" value="CCP"/>
    <property type="match status" value="2"/>
</dbReference>